<dbReference type="SMART" id="SM00388">
    <property type="entry name" value="HisKA"/>
    <property type="match status" value="1"/>
</dbReference>
<dbReference type="InterPro" id="IPR036890">
    <property type="entry name" value="HATPase_C_sf"/>
</dbReference>
<dbReference type="SUPFAM" id="SSF55874">
    <property type="entry name" value="ATPase domain of HSP90 chaperone/DNA topoisomerase II/histidine kinase"/>
    <property type="match status" value="1"/>
</dbReference>
<dbReference type="SMART" id="SM00387">
    <property type="entry name" value="HATPase_c"/>
    <property type="match status" value="1"/>
</dbReference>
<keyword evidence="8" id="KW-0902">Two-component regulatory system</keyword>
<evidence type="ECO:0000256" key="2">
    <source>
        <dbReference type="ARBA" id="ARBA00012438"/>
    </source>
</evidence>
<dbReference type="KEGG" id="spir:CWM47_23540"/>
<dbReference type="PRINTS" id="PR00344">
    <property type="entry name" value="BCTRLSENSOR"/>
</dbReference>
<dbReference type="EC" id="2.7.13.3" evidence="2"/>
<dbReference type="CDD" id="cd00075">
    <property type="entry name" value="HATPase"/>
    <property type="match status" value="1"/>
</dbReference>
<dbReference type="GO" id="GO:0005524">
    <property type="term" value="F:ATP binding"/>
    <property type="evidence" value="ECO:0007669"/>
    <property type="project" value="UniProtKB-KW"/>
</dbReference>
<dbReference type="GO" id="GO:0030295">
    <property type="term" value="F:protein kinase activator activity"/>
    <property type="evidence" value="ECO:0007669"/>
    <property type="project" value="TreeGrafter"/>
</dbReference>
<keyword evidence="7" id="KW-0067">ATP-binding</keyword>
<keyword evidence="11" id="KW-1185">Reference proteome</keyword>
<dbReference type="GO" id="GO:0007234">
    <property type="term" value="P:osmosensory signaling via phosphorelay pathway"/>
    <property type="evidence" value="ECO:0007669"/>
    <property type="project" value="TreeGrafter"/>
</dbReference>
<dbReference type="AlphaFoldDB" id="A0A2K8Z3T6"/>
<dbReference type="PANTHER" id="PTHR42878:SF7">
    <property type="entry name" value="SENSOR HISTIDINE KINASE GLRK"/>
    <property type="match status" value="1"/>
</dbReference>
<evidence type="ECO:0000256" key="3">
    <source>
        <dbReference type="ARBA" id="ARBA00022553"/>
    </source>
</evidence>
<reference evidence="10 11" key="1">
    <citation type="submission" date="2017-11" db="EMBL/GenBank/DDBJ databases">
        <title>Taxonomic description and genome sequences of Spirosoma HA7 sp. nov., isolated from pollen microhabitat of Corylus avellana.</title>
        <authorList>
            <person name="Ambika Manirajan B."/>
            <person name="Suarez C."/>
            <person name="Ratering S."/>
            <person name="Geissler-Plaum R."/>
            <person name="Cardinale M."/>
            <person name="Sylvia S."/>
        </authorList>
    </citation>
    <scope>NUCLEOTIDE SEQUENCE [LARGE SCALE GENOMIC DNA]</scope>
    <source>
        <strain evidence="10 11">HA7</strain>
    </source>
</reference>
<dbReference type="InterPro" id="IPR050351">
    <property type="entry name" value="BphY/WalK/GraS-like"/>
</dbReference>
<dbReference type="RefSeq" id="WP_100990621.1">
    <property type="nucleotide sequence ID" value="NZ_CP025096.1"/>
</dbReference>
<protein>
    <recommendedName>
        <fullName evidence="2">histidine kinase</fullName>
        <ecNumber evidence="2">2.7.13.3</ecNumber>
    </recommendedName>
</protein>
<keyword evidence="6 10" id="KW-0418">Kinase</keyword>
<dbReference type="EMBL" id="CP025096">
    <property type="protein sequence ID" value="AUD04556.1"/>
    <property type="molecule type" value="Genomic_DNA"/>
</dbReference>
<dbReference type="GO" id="GO:0000156">
    <property type="term" value="F:phosphorelay response regulator activity"/>
    <property type="evidence" value="ECO:0007669"/>
    <property type="project" value="TreeGrafter"/>
</dbReference>
<keyword evidence="4" id="KW-0808">Transferase</keyword>
<dbReference type="InterPro" id="IPR003594">
    <property type="entry name" value="HATPase_dom"/>
</dbReference>
<accession>A0A2K8Z3T6</accession>
<dbReference type="CDD" id="cd00082">
    <property type="entry name" value="HisKA"/>
    <property type="match status" value="1"/>
</dbReference>
<evidence type="ECO:0000256" key="4">
    <source>
        <dbReference type="ARBA" id="ARBA00022679"/>
    </source>
</evidence>
<dbReference type="Proteomes" id="UP000232883">
    <property type="component" value="Chromosome"/>
</dbReference>
<name>A0A2K8Z3T6_9BACT</name>
<evidence type="ECO:0000256" key="5">
    <source>
        <dbReference type="ARBA" id="ARBA00022741"/>
    </source>
</evidence>
<dbReference type="GO" id="GO:0000155">
    <property type="term" value="F:phosphorelay sensor kinase activity"/>
    <property type="evidence" value="ECO:0007669"/>
    <property type="project" value="InterPro"/>
</dbReference>
<dbReference type="Gene3D" id="1.10.287.130">
    <property type="match status" value="1"/>
</dbReference>
<organism evidence="10 11">
    <name type="scientific">Spirosoma pollinicola</name>
    <dbReference type="NCBI Taxonomy" id="2057025"/>
    <lineage>
        <taxon>Bacteria</taxon>
        <taxon>Pseudomonadati</taxon>
        <taxon>Bacteroidota</taxon>
        <taxon>Cytophagia</taxon>
        <taxon>Cytophagales</taxon>
        <taxon>Cytophagaceae</taxon>
        <taxon>Spirosoma</taxon>
    </lineage>
</organism>
<feature type="domain" description="Histidine kinase" evidence="9">
    <location>
        <begin position="181"/>
        <end position="426"/>
    </location>
</feature>
<comment type="catalytic activity">
    <reaction evidence="1">
        <text>ATP + protein L-histidine = ADP + protein N-phospho-L-histidine.</text>
        <dbReference type="EC" id="2.7.13.3"/>
    </reaction>
</comment>
<evidence type="ECO:0000256" key="8">
    <source>
        <dbReference type="ARBA" id="ARBA00023012"/>
    </source>
</evidence>
<gene>
    <name evidence="10" type="ORF">CWM47_23540</name>
</gene>
<dbReference type="PANTHER" id="PTHR42878">
    <property type="entry name" value="TWO-COMPONENT HISTIDINE KINASE"/>
    <property type="match status" value="1"/>
</dbReference>
<evidence type="ECO:0000313" key="10">
    <source>
        <dbReference type="EMBL" id="AUD04556.1"/>
    </source>
</evidence>
<dbReference type="InterPro" id="IPR036097">
    <property type="entry name" value="HisK_dim/P_sf"/>
</dbReference>
<evidence type="ECO:0000256" key="7">
    <source>
        <dbReference type="ARBA" id="ARBA00022840"/>
    </source>
</evidence>
<dbReference type="Gene3D" id="3.30.565.10">
    <property type="entry name" value="Histidine kinase-like ATPase, C-terminal domain"/>
    <property type="match status" value="1"/>
</dbReference>
<evidence type="ECO:0000259" key="9">
    <source>
        <dbReference type="PROSITE" id="PS50109"/>
    </source>
</evidence>
<evidence type="ECO:0000256" key="6">
    <source>
        <dbReference type="ARBA" id="ARBA00022777"/>
    </source>
</evidence>
<sequence>MDAPHVTTPMTELVAYLFARREAILHNWRMTCEQDPALAKVSILSREEFNDLLPIILDILEQRLLNQQPEADLRVTAISHGLHRWQKSLALPETIRELNYLTQILMGELQSYLELFPQLDTKALLQVQQQIVQVMSETTYGSVEKYDELQRLEAANRVAALQQAVDQMDELSRQRGDILRTSSHDLRGSFGIINSAAYLLKAEGLSDKEREQYLDMLNRNLTSVQSMLDSLIELARLEAGEEIVRMESLDASALLNEIVASAQQIAAQQNLTLQATGPDALLVETDRVKLQRIVQNLMLNALTYTESGFISVSWSQQGDMRWVVSIQDSGPGLPNALSKLLAKQLKPILDANASTGMDQTEPPIPVPQNTQEVPPGPVLIKQAGQSGQREGVGLQIVKRLCDLLSAELEIESQPGRGTLFRIRFPT</sequence>
<proteinExistence type="predicted"/>
<evidence type="ECO:0000256" key="1">
    <source>
        <dbReference type="ARBA" id="ARBA00000085"/>
    </source>
</evidence>
<dbReference type="SUPFAM" id="SSF47384">
    <property type="entry name" value="Homodimeric domain of signal transducing histidine kinase"/>
    <property type="match status" value="1"/>
</dbReference>
<evidence type="ECO:0000313" key="11">
    <source>
        <dbReference type="Proteomes" id="UP000232883"/>
    </source>
</evidence>
<dbReference type="OrthoDB" id="9764438at2"/>
<dbReference type="InterPro" id="IPR005467">
    <property type="entry name" value="His_kinase_dom"/>
</dbReference>
<dbReference type="InterPro" id="IPR004358">
    <property type="entry name" value="Sig_transdc_His_kin-like_C"/>
</dbReference>
<dbReference type="InterPro" id="IPR003661">
    <property type="entry name" value="HisK_dim/P_dom"/>
</dbReference>
<keyword evidence="3" id="KW-0597">Phosphoprotein</keyword>
<dbReference type="Pfam" id="PF02518">
    <property type="entry name" value="HATPase_c"/>
    <property type="match status" value="1"/>
</dbReference>
<keyword evidence="5" id="KW-0547">Nucleotide-binding</keyword>
<dbReference type="PROSITE" id="PS50109">
    <property type="entry name" value="HIS_KIN"/>
    <property type="match status" value="1"/>
</dbReference>